<proteinExistence type="predicted"/>
<reference evidence="1" key="1">
    <citation type="submission" date="2022-11" db="EMBL/GenBank/DDBJ databases">
        <title>Genome Sequence of Boeremia exigua.</title>
        <authorList>
            <person name="Buettner E."/>
        </authorList>
    </citation>
    <scope>NUCLEOTIDE SEQUENCE</scope>
    <source>
        <strain evidence="1">CU02</strain>
    </source>
</reference>
<protein>
    <submittedName>
        <fullName evidence="1">Uncharacterized protein</fullName>
    </submittedName>
</protein>
<evidence type="ECO:0000313" key="1">
    <source>
        <dbReference type="EMBL" id="KAJ8113491.1"/>
    </source>
</evidence>
<evidence type="ECO:0000313" key="2">
    <source>
        <dbReference type="Proteomes" id="UP001153331"/>
    </source>
</evidence>
<comment type="caution">
    <text evidence="1">The sequence shown here is derived from an EMBL/GenBank/DDBJ whole genome shotgun (WGS) entry which is preliminary data.</text>
</comment>
<keyword evidence="2" id="KW-1185">Reference proteome</keyword>
<gene>
    <name evidence="1" type="ORF">OPT61_g4392</name>
</gene>
<dbReference type="EMBL" id="JAPHNI010000250">
    <property type="protein sequence ID" value="KAJ8113491.1"/>
    <property type="molecule type" value="Genomic_DNA"/>
</dbReference>
<name>A0ACC2IE61_9PLEO</name>
<dbReference type="Proteomes" id="UP001153331">
    <property type="component" value="Unassembled WGS sequence"/>
</dbReference>
<accession>A0ACC2IE61</accession>
<organism evidence="1 2">
    <name type="scientific">Boeremia exigua</name>
    <dbReference type="NCBI Taxonomy" id="749465"/>
    <lineage>
        <taxon>Eukaryota</taxon>
        <taxon>Fungi</taxon>
        <taxon>Dikarya</taxon>
        <taxon>Ascomycota</taxon>
        <taxon>Pezizomycotina</taxon>
        <taxon>Dothideomycetes</taxon>
        <taxon>Pleosporomycetidae</taxon>
        <taxon>Pleosporales</taxon>
        <taxon>Pleosporineae</taxon>
        <taxon>Didymellaceae</taxon>
        <taxon>Boeremia</taxon>
    </lineage>
</organism>
<sequence length="1340" mass="148624">MIPAVSEEREYTKIQHNTMATEETVKLNDAHAPQQASIDALDSILETVKEELVKLRRDHDKHEPEYFRAVKHVSDSDLTSFTARDLEAVRVAVSAYGLHLFGKIRLPAVDDGYIHVRLFGSSKDGTDGSSADEREYNLHSIHTEEVIKEDGDRVYRAVFGRGDELECFKIVEARIADAHAIASLFAQSWVSPFSRLQFGQLDPEELATSMSPRIAQQMMETSSRFIVARNLETGKVAAVAQWMMPVVADLGAVKEESKEDRDERQQFEDEVYRGNLPEKTLPAREPGHTPRLSWQRPGEPTGRWATSLADKQQVLVYLDTASDNPAARLYKRLGFEEQGRNIMKDLTSPMKAAERSQEPWQPGVAALEQPQMLGPTRTYPGSAVCALKRANASRTSTSRHTTPTSSPKLATWSDGGYTPPLYGFVLTGNPGQHRPTPRRTQACRNQRSAASLGSVPRAFAGGWEHILRDSSNPATTAVLCFREASSFHCLSVAIAIVFTFTTMPYLMSKPGHASVSRKGKQWPAFPGIPIFLETHDDRKAPKTYGTTQTTPTTPTTPMSLENSQHRMPLPTGSAHLTAPDVSPIPTSPTTTIQTSSSHSSMPPLPQSTPEVQYARRPTLQFFPTQYPRVRVEHLPTLQIPSANEKTPINTQPGLGILNAPPGPPTIHISSPVDEKDTRTEPPTNIAQRIEETLWRYTRSGNALKRWLLEIISWFFSLACMIAIIAVLATLQDEKLDRWWVAEKTGLTLNAYISVLSKMAGAALILPVSEALGQLKWNWFLNHSKQMWDYEIFDNASRGPWGSFLLLIRTKCKALAALGAIITLASLMLDPFFQQVVDFPDRWSLNSNSSALPRVVEYKPLSFPESFGGWEMIVVDQAFYPIVTQFMVGNGTQPIQFGNGTRPDIPLSCPTSNCTWQAYETLGVCSECADVRELLDYSCRFTKIDWSQTQMGPIDESAYQNGTVCGYFLNATSDTPILMTGYILNHTMGNLSVSETAGNFSVGETLLARTLPLTEMINKTPLFGGSVKFKHLRNSILDTLIVSSADPFGSNPWDEIPIALECVLSWCVKTVESSYNLGEYSENITSIFQNTTEGPFPWESTEVEGGGETITMSVYNEDIMIVPPNHSRNLSAPLVYNETYRISNTTASNAIMVFDDYIPSSYTYIPQSESPMLRYKNFAGGPYLRKLGFNPLSAPNNITQHFDELAIALTNVMRSDPTSKEMLPGSAYSMENYIAVRWEWLSLPLGLLLSTLVFLSATIATSAVDGEGVGVWKTSAIATLLYGLPDDVQKKLTSAEDGTPRAKAKELKVRLQPNMGWRVSGNIFSPFTPKPRSNQPPPGWI</sequence>